<name>A0AAD9NER2_9ANNE</name>
<proteinExistence type="predicted"/>
<dbReference type="EMBL" id="JAODUP010000026">
    <property type="protein sequence ID" value="KAK2167557.1"/>
    <property type="molecule type" value="Genomic_DNA"/>
</dbReference>
<gene>
    <name evidence="3" type="ORF">LSH36_26g04062</name>
</gene>
<evidence type="ECO:0000259" key="2">
    <source>
        <dbReference type="Pfam" id="PF00582"/>
    </source>
</evidence>
<evidence type="ECO:0000313" key="3">
    <source>
        <dbReference type="EMBL" id="KAK2167557.1"/>
    </source>
</evidence>
<protein>
    <recommendedName>
        <fullName evidence="2">UspA domain-containing protein</fullName>
    </recommendedName>
</protein>
<dbReference type="PANTHER" id="PTHR46989">
    <property type="entry name" value="USP DOMAIN-CONTAINING PROTEIN"/>
    <property type="match status" value="1"/>
</dbReference>
<dbReference type="PRINTS" id="PR01438">
    <property type="entry name" value="UNVRSLSTRESS"/>
</dbReference>
<feature type="region of interest" description="Disordered" evidence="1">
    <location>
        <begin position="130"/>
        <end position="206"/>
    </location>
</feature>
<dbReference type="Pfam" id="PF00582">
    <property type="entry name" value="Usp"/>
    <property type="match status" value="1"/>
</dbReference>
<keyword evidence="4" id="KW-1185">Reference proteome</keyword>
<evidence type="ECO:0000256" key="1">
    <source>
        <dbReference type="SAM" id="MobiDB-lite"/>
    </source>
</evidence>
<dbReference type="InterPro" id="IPR014729">
    <property type="entry name" value="Rossmann-like_a/b/a_fold"/>
</dbReference>
<feature type="compositionally biased region" description="Basic and acidic residues" evidence="1">
    <location>
        <begin position="137"/>
        <end position="206"/>
    </location>
</feature>
<evidence type="ECO:0000313" key="4">
    <source>
        <dbReference type="Proteomes" id="UP001208570"/>
    </source>
</evidence>
<dbReference type="AlphaFoldDB" id="A0AAD9NER2"/>
<dbReference type="PANTHER" id="PTHR46989:SF3">
    <property type="entry name" value="USPA DOMAIN-CONTAINING PROTEIN"/>
    <property type="match status" value="1"/>
</dbReference>
<dbReference type="Gene3D" id="3.40.50.620">
    <property type="entry name" value="HUPs"/>
    <property type="match status" value="1"/>
</dbReference>
<dbReference type="InterPro" id="IPR006015">
    <property type="entry name" value="Universal_stress_UspA"/>
</dbReference>
<accession>A0AAD9NER2</accession>
<dbReference type="SUPFAM" id="SSF52402">
    <property type="entry name" value="Adenine nucleotide alpha hydrolases-like"/>
    <property type="match status" value="1"/>
</dbReference>
<dbReference type="Proteomes" id="UP001208570">
    <property type="component" value="Unassembled WGS sequence"/>
</dbReference>
<dbReference type="CDD" id="cd23659">
    <property type="entry name" value="USP_At3g01520-like"/>
    <property type="match status" value="1"/>
</dbReference>
<comment type="caution">
    <text evidence="3">The sequence shown here is derived from an EMBL/GenBank/DDBJ whole genome shotgun (WGS) entry which is preliminary data.</text>
</comment>
<dbReference type="InterPro" id="IPR006016">
    <property type="entry name" value="UspA"/>
</dbReference>
<organism evidence="3 4">
    <name type="scientific">Paralvinella palmiformis</name>
    <dbReference type="NCBI Taxonomy" id="53620"/>
    <lineage>
        <taxon>Eukaryota</taxon>
        <taxon>Metazoa</taxon>
        <taxon>Spiralia</taxon>
        <taxon>Lophotrochozoa</taxon>
        <taxon>Annelida</taxon>
        <taxon>Polychaeta</taxon>
        <taxon>Sedentaria</taxon>
        <taxon>Canalipalpata</taxon>
        <taxon>Terebellida</taxon>
        <taxon>Terebelliformia</taxon>
        <taxon>Alvinellidae</taxon>
        <taxon>Paralvinella</taxon>
    </lineage>
</organism>
<sequence length="206" mass="23600">MTEQFKVVIAIDNSEHANFAFELYMSGNVWEETVQREKEKSKVLEREYREKIDKYQLTAKILVTLDSKPGETIVKIADEEGANLIVTGSRGSGKVRRTIMGSVSDYVLHHAHCPVLVCRQEAFHQPHRSFFRRKHSSHSEGDKERRASQGERTRKGSESERTRKGSESERTRKGSESERTRKGSESERTRKGSESERTRKGSENGD</sequence>
<feature type="domain" description="UspA" evidence="2">
    <location>
        <begin position="32"/>
        <end position="119"/>
    </location>
</feature>
<reference evidence="3" key="1">
    <citation type="journal article" date="2023" name="Mol. Biol. Evol.">
        <title>Third-Generation Sequencing Reveals the Adaptive Role of the Epigenome in Three Deep-Sea Polychaetes.</title>
        <authorList>
            <person name="Perez M."/>
            <person name="Aroh O."/>
            <person name="Sun Y."/>
            <person name="Lan Y."/>
            <person name="Juniper S.K."/>
            <person name="Young C.R."/>
            <person name="Angers B."/>
            <person name="Qian P.Y."/>
        </authorList>
    </citation>
    <scope>NUCLEOTIDE SEQUENCE</scope>
    <source>
        <strain evidence="3">P08H-3</strain>
    </source>
</reference>